<feature type="compositionally biased region" description="Polar residues" evidence="1">
    <location>
        <begin position="64"/>
        <end position="77"/>
    </location>
</feature>
<gene>
    <name evidence="2" type="ORF">OCTVUL_1B028474</name>
</gene>
<keyword evidence="3" id="KW-1185">Reference proteome</keyword>
<dbReference type="AlphaFoldDB" id="A0AA36BXK0"/>
<name>A0AA36BXK0_OCTVU</name>
<accession>A0AA36BXK0</accession>
<dbReference type="EMBL" id="OX597839">
    <property type="protein sequence ID" value="CAI9741567.1"/>
    <property type="molecule type" value="Genomic_DNA"/>
</dbReference>
<feature type="compositionally biased region" description="Polar residues" evidence="1">
    <location>
        <begin position="32"/>
        <end position="57"/>
    </location>
</feature>
<evidence type="ECO:0000313" key="3">
    <source>
        <dbReference type="Proteomes" id="UP001162480"/>
    </source>
</evidence>
<evidence type="ECO:0000313" key="2">
    <source>
        <dbReference type="EMBL" id="CAI9741567.1"/>
    </source>
</evidence>
<evidence type="ECO:0000256" key="1">
    <source>
        <dbReference type="SAM" id="MobiDB-lite"/>
    </source>
</evidence>
<dbReference type="Proteomes" id="UP001162480">
    <property type="component" value="Chromosome 26"/>
</dbReference>
<feature type="region of interest" description="Disordered" evidence="1">
    <location>
        <begin position="32"/>
        <end position="83"/>
    </location>
</feature>
<organism evidence="2 3">
    <name type="scientific">Octopus vulgaris</name>
    <name type="common">Common octopus</name>
    <dbReference type="NCBI Taxonomy" id="6645"/>
    <lineage>
        <taxon>Eukaryota</taxon>
        <taxon>Metazoa</taxon>
        <taxon>Spiralia</taxon>
        <taxon>Lophotrochozoa</taxon>
        <taxon>Mollusca</taxon>
        <taxon>Cephalopoda</taxon>
        <taxon>Coleoidea</taxon>
        <taxon>Octopodiformes</taxon>
        <taxon>Octopoda</taxon>
        <taxon>Incirrata</taxon>
        <taxon>Octopodidae</taxon>
        <taxon>Octopus</taxon>
    </lineage>
</organism>
<protein>
    <submittedName>
        <fullName evidence="2">Uncharacterized protein</fullName>
    </submittedName>
</protein>
<sequence length="151" mass="16977">MCHILTQKYDIMLEDIKAKVVPYARNLLKPNNNVSSPVCDSPRNQSVKPSVACTAQSPPKRPSPLTSDAESSNNKNLPQKHSHKHHYTFKAATIQGSDCRTDGLCDCRTTFKGDYFMKLLSIKGHLSRLIENEIRRLQNEQGLRIIIAGDM</sequence>
<proteinExistence type="predicted"/>
<reference evidence="2" key="1">
    <citation type="submission" date="2023-08" db="EMBL/GenBank/DDBJ databases">
        <authorList>
            <person name="Alioto T."/>
            <person name="Alioto T."/>
            <person name="Gomez Garrido J."/>
        </authorList>
    </citation>
    <scope>NUCLEOTIDE SEQUENCE</scope>
</reference>